<gene>
    <name evidence="1" type="ORF">GCM10023186_22230</name>
</gene>
<name>A0ABP8IZK3_9BACT</name>
<dbReference type="EMBL" id="BAABHA010000004">
    <property type="protein sequence ID" value="GAA4382161.1"/>
    <property type="molecule type" value="Genomic_DNA"/>
</dbReference>
<sequence length="425" mass="46225">MQLLAKGFSDWFLAAYPDHLVGTTASHQQQYWAKRALKMPASDELVLWIIADGLGWNDALTLQQLVVNRAAGRLSLAAAIPCFGLVPTITSHTKRAVRWAVPLHHTAAARANYFAQQPTPPADVRGIDNLAEAVQTAQAGQVLVWQPPEPDSIYHHPGSAQTIRNQAEGSLNGLAISICEAVAAVPVTTAVRVLITTDHGRLLGESPRTLEPIPGFTGHGRAAFRAKAPATVPIPRPEGAVDSESVRWLDPDRYRLPDWVAVARTDASFKIVNNNGGMRGGTDLFPHGGAWPEEVVVPWIELHSQLAKLIVGGILTGEARSNRTGTATLRLVNSSPRLARLRRVEVIIPRVEPLEVVFDDLLPDSAELVRAIELPRWPDAAQAEKTQVTITLETPDGEQHSFVVPADLRNTDLRQNAANPLDDLF</sequence>
<protein>
    <recommendedName>
        <fullName evidence="3">PglZ domain-containing protein</fullName>
    </recommendedName>
</protein>
<evidence type="ECO:0000313" key="2">
    <source>
        <dbReference type="Proteomes" id="UP001500454"/>
    </source>
</evidence>
<accession>A0ABP8IZK3</accession>
<reference evidence="2" key="1">
    <citation type="journal article" date="2019" name="Int. J. Syst. Evol. Microbiol.">
        <title>The Global Catalogue of Microorganisms (GCM) 10K type strain sequencing project: providing services to taxonomists for standard genome sequencing and annotation.</title>
        <authorList>
            <consortium name="The Broad Institute Genomics Platform"/>
            <consortium name="The Broad Institute Genome Sequencing Center for Infectious Disease"/>
            <person name="Wu L."/>
            <person name="Ma J."/>
        </authorList>
    </citation>
    <scope>NUCLEOTIDE SEQUENCE [LARGE SCALE GENOMIC DNA]</scope>
    <source>
        <strain evidence="2">JCM 17924</strain>
    </source>
</reference>
<keyword evidence="2" id="KW-1185">Reference proteome</keyword>
<dbReference type="Proteomes" id="UP001500454">
    <property type="component" value="Unassembled WGS sequence"/>
</dbReference>
<organism evidence="1 2">
    <name type="scientific">Hymenobacter koreensis</name>
    <dbReference type="NCBI Taxonomy" id="1084523"/>
    <lineage>
        <taxon>Bacteria</taxon>
        <taxon>Pseudomonadati</taxon>
        <taxon>Bacteroidota</taxon>
        <taxon>Cytophagia</taxon>
        <taxon>Cytophagales</taxon>
        <taxon>Hymenobacteraceae</taxon>
        <taxon>Hymenobacter</taxon>
    </lineage>
</organism>
<comment type="caution">
    <text evidence="1">The sequence shown here is derived from an EMBL/GenBank/DDBJ whole genome shotgun (WGS) entry which is preliminary data.</text>
</comment>
<evidence type="ECO:0008006" key="3">
    <source>
        <dbReference type="Google" id="ProtNLM"/>
    </source>
</evidence>
<evidence type="ECO:0000313" key="1">
    <source>
        <dbReference type="EMBL" id="GAA4382161.1"/>
    </source>
</evidence>
<proteinExistence type="predicted"/>